<reference evidence="5" key="2">
    <citation type="submission" date="2021-04" db="EMBL/GenBank/DDBJ databases">
        <title>Novel species in family Eggerthellaceae.</title>
        <authorList>
            <person name="Zhang G."/>
        </authorList>
    </citation>
    <scope>NUCLEOTIDE SEQUENCE</scope>
    <source>
        <strain evidence="5">Zg-886</strain>
    </source>
</reference>
<dbReference type="SUPFAM" id="SSF53448">
    <property type="entry name" value="Nucleotide-diphospho-sugar transferases"/>
    <property type="match status" value="1"/>
</dbReference>
<dbReference type="InterPro" id="IPR029044">
    <property type="entry name" value="Nucleotide-diphossugar_trans"/>
</dbReference>
<dbReference type="PANTHER" id="PTHR22916">
    <property type="entry name" value="GLYCOSYLTRANSFERASE"/>
    <property type="match status" value="1"/>
</dbReference>
<keyword evidence="2 5" id="KW-0808">Transferase</keyword>
<reference evidence="4 6" key="1">
    <citation type="submission" date="2019-11" db="EMBL/GenBank/DDBJ databases">
        <title>Eggerthellaceae novel genus isolated from the rectal contents of marmort.</title>
        <authorList>
            <person name="Zhang G."/>
        </authorList>
    </citation>
    <scope>NUCLEOTIDE SEQUENCE [LARGE SCALE GENOMIC DNA]</scope>
    <source>
        <strain evidence="4">Zg-886</strain>
        <strain evidence="6">zg-886</strain>
    </source>
</reference>
<dbReference type="InterPro" id="IPR001173">
    <property type="entry name" value="Glyco_trans_2-like"/>
</dbReference>
<dbReference type="EC" id="2.4.-.-" evidence="5"/>
<evidence type="ECO:0000313" key="7">
    <source>
        <dbReference type="Proteomes" id="UP000671910"/>
    </source>
</evidence>
<dbReference type="Proteomes" id="UP000636394">
    <property type="component" value="Unassembled WGS sequence"/>
</dbReference>
<proteinExistence type="predicted"/>
<dbReference type="EMBL" id="CP072829">
    <property type="protein sequence ID" value="QTU85008.1"/>
    <property type="molecule type" value="Genomic_DNA"/>
</dbReference>
<keyword evidence="6" id="KW-1185">Reference proteome</keyword>
<dbReference type="Gene3D" id="3.90.550.10">
    <property type="entry name" value="Spore Coat Polysaccharide Biosynthesis Protein SpsA, Chain A"/>
    <property type="match status" value="1"/>
</dbReference>
<organism evidence="5 7">
    <name type="scientific">Xiamenia xianingshaonis</name>
    <dbReference type="NCBI Taxonomy" id="2682776"/>
    <lineage>
        <taxon>Bacteria</taxon>
        <taxon>Bacillati</taxon>
        <taxon>Actinomycetota</taxon>
        <taxon>Coriobacteriia</taxon>
        <taxon>Eggerthellales</taxon>
        <taxon>Eggerthellaceae</taxon>
        <taxon>Xiamenia</taxon>
    </lineage>
</organism>
<dbReference type="AlphaFoldDB" id="A0A9E6MRE7"/>
<keyword evidence="1 5" id="KW-0328">Glycosyltransferase</keyword>
<evidence type="ECO:0000256" key="2">
    <source>
        <dbReference type="ARBA" id="ARBA00022679"/>
    </source>
</evidence>
<dbReference type="KEGG" id="ebz:J7S26_03640"/>
<sequence>MFDKDTLVSVIVPVYNTEPYLAQCLDSILAQTHRRLEVVVLDDGSTDGSPAIMDAYAARDDRVCVIHKRNEGYGATCNRGLREASGDWVAIVEPDDWIEPAMYGRMLAFAGTLNGRIDVVKTPYWRIIDADTPEQLKLNCSYRRRVRPPRQPFSIEEAPRLLTHHPSIWSALYRRGFLEEFGIAFHEIPGAGWADNPFLIDTLCQARGIAYLDEPFYCYREETDEKFAASTRANPMLAFDRWQDMCDSLERIGVADEGVWRAHASRGFTYLSGVLASVGANRDDVREAMTAMFSRMDPNLVLTDSRIPPECRRLFCETMGLPAPKTHPLRYAGRLVGEGLYTLANTSPAFTLRQTKRFLRNRQARDKA</sequence>
<name>A0A9E6MRE7_9ACTN</name>
<gene>
    <name evidence="4" type="ORF">GMI68_07155</name>
    <name evidence="5" type="ORF">J7S26_03640</name>
</gene>
<evidence type="ECO:0000259" key="3">
    <source>
        <dbReference type="Pfam" id="PF00535"/>
    </source>
</evidence>
<protein>
    <submittedName>
        <fullName evidence="5">Glycosyltransferase</fullName>
        <ecNumber evidence="5">2.4.-.-</ecNumber>
    </submittedName>
</protein>
<dbReference type="RefSeq" id="WP_166339841.1">
    <property type="nucleotide sequence ID" value="NZ_CP072829.1"/>
</dbReference>
<feature type="domain" description="Glycosyltransferase 2-like" evidence="3">
    <location>
        <begin position="9"/>
        <end position="180"/>
    </location>
</feature>
<dbReference type="Proteomes" id="UP000671910">
    <property type="component" value="Chromosome"/>
</dbReference>
<evidence type="ECO:0000313" key="6">
    <source>
        <dbReference type="Proteomes" id="UP000636394"/>
    </source>
</evidence>
<evidence type="ECO:0000313" key="4">
    <source>
        <dbReference type="EMBL" id="NHM14541.1"/>
    </source>
</evidence>
<accession>A0A9E6MRE7</accession>
<dbReference type="CDD" id="cd00761">
    <property type="entry name" value="Glyco_tranf_GTA_type"/>
    <property type="match status" value="1"/>
</dbReference>
<dbReference type="PANTHER" id="PTHR22916:SF51">
    <property type="entry name" value="GLYCOSYLTRANSFERASE EPSH-RELATED"/>
    <property type="match status" value="1"/>
</dbReference>
<dbReference type="Pfam" id="PF00535">
    <property type="entry name" value="Glycos_transf_2"/>
    <property type="match status" value="1"/>
</dbReference>
<dbReference type="EMBL" id="WPCR01000008">
    <property type="protein sequence ID" value="NHM14541.1"/>
    <property type="molecule type" value="Genomic_DNA"/>
</dbReference>
<evidence type="ECO:0000256" key="1">
    <source>
        <dbReference type="ARBA" id="ARBA00022676"/>
    </source>
</evidence>
<dbReference type="GO" id="GO:0016757">
    <property type="term" value="F:glycosyltransferase activity"/>
    <property type="evidence" value="ECO:0007669"/>
    <property type="project" value="UniProtKB-KW"/>
</dbReference>
<evidence type="ECO:0000313" key="5">
    <source>
        <dbReference type="EMBL" id="QTU85008.1"/>
    </source>
</evidence>